<dbReference type="EMBL" id="JARTCD010000017">
    <property type="protein sequence ID" value="KAJ8659714.1"/>
    <property type="molecule type" value="Genomic_DNA"/>
</dbReference>
<evidence type="ECO:0000256" key="1">
    <source>
        <dbReference type="ARBA" id="ARBA00022801"/>
    </source>
</evidence>
<dbReference type="GeneID" id="83212109"/>
<proteinExistence type="predicted"/>
<dbReference type="PANTHER" id="PTHR31988:SF19">
    <property type="entry name" value="9-O-ACETYL-N-ACETYLNEURAMINIC ACID DEACETYLASE-RELATED"/>
    <property type="match status" value="1"/>
</dbReference>
<name>A0AAD7V6A9_9FUNG</name>
<dbReference type="InterPro" id="IPR052940">
    <property type="entry name" value="Carb_Esterase_6"/>
</dbReference>
<dbReference type="Proteomes" id="UP001234581">
    <property type="component" value="Unassembled WGS sequence"/>
</dbReference>
<gene>
    <name evidence="3" type="ORF">O0I10_004696</name>
</gene>
<feature type="domain" description="Sialate O-acetylesterase" evidence="2">
    <location>
        <begin position="51"/>
        <end position="298"/>
    </location>
</feature>
<evidence type="ECO:0000313" key="3">
    <source>
        <dbReference type="EMBL" id="KAJ8659714.1"/>
    </source>
</evidence>
<dbReference type="InterPro" id="IPR036514">
    <property type="entry name" value="SGNH_hydro_sf"/>
</dbReference>
<dbReference type="SUPFAM" id="SSF52266">
    <property type="entry name" value="SGNH hydrolase"/>
    <property type="match status" value="1"/>
</dbReference>
<accession>A0AAD7V6A9</accession>
<sequence>MPLYRRVVSFQVLQRDLHSNSATVQCANGTSLTLQTGGPYTVDDAHHIYVSDIWVMAGQSNMRGFGFMHDLVTQQPLLHDPIPSVHLFQSNETWAVAADPTHRLSQSPRSVHHRLPDPTVRDPSLVDIRGASLGLPFAARYQQENDQVPVGLVASAHGGTSMDQWLENGEDSLYGAMMARIEKVGGAVAGILWFQGETEGMAGGDVIYSYADKTRQLFDRMRADIAPEVPIACIQLGRLISTSVPDNSWSHIRFQQQHLFDTYPHCQAVAAMDTDNDDFVHLGARGLATVGRRLAIAATHVRRGDNTTSSSPRIEKAVVQRVQIKNGVSMQFIKVSFQHPETIHWRSLSEVHGFSVRDIQDDNKEYAVIVKALINEQDESVHLFLNRDADAVLSNNKDRLCLCYGWGKTPICNLTTTTDMAPLATKIPLLTP</sequence>
<dbReference type="InterPro" id="IPR005181">
    <property type="entry name" value="SASA"/>
</dbReference>
<evidence type="ECO:0000259" key="2">
    <source>
        <dbReference type="Pfam" id="PF03629"/>
    </source>
</evidence>
<organism evidence="3 4">
    <name type="scientific">Lichtheimia ornata</name>
    <dbReference type="NCBI Taxonomy" id="688661"/>
    <lineage>
        <taxon>Eukaryota</taxon>
        <taxon>Fungi</taxon>
        <taxon>Fungi incertae sedis</taxon>
        <taxon>Mucoromycota</taxon>
        <taxon>Mucoromycotina</taxon>
        <taxon>Mucoromycetes</taxon>
        <taxon>Mucorales</taxon>
        <taxon>Lichtheimiaceae</taxon>
        <taxon>Lichtheimia</taxon>
    </lineage>
</organism>
<dbReference type="PANTHER" id="PTHR31988">
    <property type="entry name" value="ESTERASE, PUTATIVE (DUF303)-RELATED"/>
    <property type="match status" value="1"/>
</dbReference>
<dbReference type="Gene3D" id="3.40.50.1110">
    <property type="entry name" value="SGNH hydrolase"/>
    <property type="match status" value="1"/>
</dbReference>
<keyword evidence="1" id="KW-0378">Hydrolase</keyword>
<keyword evidence="4" id="KW-1185">Reference proteome</keyword>
<dbReference type="GO" id="GO:0016787">
    <property type="term" value="F:hydrolase activity"/>
    <property type="evidence" value="ECO:0007669"/>
    <property type="project" value="UniProtKB-KW"/>
</dbReference>
<dbReference type="RefSeq" id="XP_058344627.1">
    <property type="nucleotide sequence ID" value="XM_058484750.1"/>
</dbReference>
<dbReference type="Pfam" id="PF03629">
    <property type="entry name" value="SASA"/>
    <property type="match status" value="1"/>
</dbReference>
<reference evidence="3 4" key="1">
    <citation type="submission" date="2023-03" db="EMBL/GenBank/DDBJ databases">
        <title>Genome sequence of Lichtheimia ornata CBS 291.66.</title>
        <authorList>
            <person name="Mohabir J.T."/>
            <person name="Shea T.P."/>
            <person name="Kurbessoian T."/>
            <person name="Berby B."/>
            <person name="Fontaine J."/>
            <person name="Livny J."/>
            <person name="Gnirke A."/>
            <person name="Stajich J.E."/>
            <person name="Cuomo C.A."/>
        </authorList>
    </citation>
    <scope>NUCLEOTIDE SEQUENCE [LARGE SCALE GENOMIC DNA]</scope>
    <source>
        <strain evidence="3">CBS 291.66</strain>
    </source>
</reference>
<dbReference type="AlphaFoldDB" id="A0AAD7V6A9"/>
<evidence type="ECO:0000313" key="4">
    <source>
        <dbReference type="Proteomes" id="UP001234581"/>
    </source>
</evidence>
<comment type="caution">
    <text evidence="3">The sequence shown here is derived from an EMBL/GenBank/DDBJ whole genome shotgun (WGS) entry which is preliminary data.</text>
</comment>
<protein>
    <recommendedName>
        <fullName evidence="2">Sialate O-acetylesterase domain-containing protein</fullName>
    </recommendedName>
</protein>